<dbReference type="GO" id="GO:0016301">
    <property type="term" value="F:kinase activity"/>
    <property type="evidence" value="ECO:0007669"/>
    <property type="project" value="UniProtKB-KW"/>
</dbReference>
<dbReference type="AlphaFoldDB" id="A0A923KY25"/>
<evidence type="ECO:0000259" key="1">
    <source>
        <dbReference type="Pfam" id="PF00294"/>
    </source>
</evidence>
<dbReference type="Pfam" id="PF00294">
    <property type="entry name" value="PfkB"/>
    <property type="match status" value="1"/>
</dbReference>
<dbReference type="Proteomes" id="UP000659630">
    <property type="component" value="Unassembled WGS sequence"/>
</dbReference>
<dbReference type="PANTHER" id="PTHR47098:SF2">
    <property type="entry name" value="PROTEIN MAK32"/>
    <property type="match status" value="1"/>
</dbReference>
<keyword evidence="3" id="KW-1185">Reference proteome</keyword>
<name>A0A923KY25_9FIRM</name>
<dbReference type="EMBL" id="JACONZ010000002">
    <property type="protein sequence ID" value="MBC5581409.1"/>
    <property type="molecule type" value="Genomic_DNA"/>
</dbReference>
<keyword evidence="2" id="KW-0808">Transferase</keyword>
<accession>A0A923KY25</accession>
<evidence type="ECO:0000313" key="2">
    <source>
        <dbReference type="EMBL" id="MBC5581409.1"/>
    </source>
</evidence>
<organism evidence="2 3">
    <name type="scientific">Anaerofilum hominis</name>
    <dbReference type="NCBI Taxonomy" id="2763016"/>
    <lineage>
        <taxon>Bacteria</taxon>
        <taxon>Bacillati</taxon>
        <taxon>Bacillota</taxon>
        <taxon>Clostridia</taxon>
        <taxon>Eubacteriales</taxon>
        <taxon>Oscillospiraceae</taxon>
        <taxon>Anaerofilum</taxon>
    </lineage>
</organism>
<comment type="caution">
    <text evidence="2">The sequence shown here is derived from an EMBL/GenBank/DDBJ whole genome shotgun (WGS) entry which is preliminary data.</text>
</comment>
<dbReference type="InterPro" id="IPR029056">
    <property type="entry name" value="Ribokinase-like"/>
</dbReference>
<dbReference type="Gene3D" id="3.40.1190.20">
    <property type="match status" value="1"/>
</dbReference>
<gene>
    <name evidence="2" type="ORF">H8S23_07785</name>
</gene>
<dbReference type="PANTHER" id="PTHR47098">
    <property type="entry name" value="PROTEIN MAK32"/>
    <property type="match status" value="1"/>
</dbReference>
<evidence type="ECO:0000313" key="3">
    <source>
        <dbReference type="Proteomes" id="UP000659630"/>
    </source>
</evidence>
<proteinExistence type="predicted"/>
<protein>
    <submittedName>
        <fullName evidence="2">Carbohydrate kinase family protein</fullName>
    </submittedName>
</protein>
<dbReference type="InterPro" id="IPR011611">
    <property type="entry name" value="PfkB_dom"/>
</dbReference>
<sequence length="313" mass="35220">MSTYLSCGNIMSDIIVQPNGEKSTRHMGGPAFFALSGIRLWEDDCALVTHTGADWSEDYEKWMDAHGVPKDHVRVDAEHVTCYQITYDENGRSVRDPEKSFSFYGDEAMGYLKAHPSDIKKALAPGVKGIYMAQGADRVIWRQLAALKEEYHFKIMWELEHFNTGKDLNRVLEALPLADAWSLNHTEASELFGIPLGDDEKMLRNLQQLPIPFTFYRVGKRGAFLVTKDAAWFCESIDVAPYVDQTGCGNSSTGAMMYALFSGRSPEEALVMANLASGYNCLQYGPYPLYTPAVREQACRLRGEYLKKVKRVL</sequence>
<keyword evidence="2" id="KW-0418">Kinase</keyword>
<feature type="domain" description="Carbohydrate kinase PfkB" evidence="1">
    <location>
        <begin position="24"/>
        <end position="287"/>
    </location>
</feature>
<dbReference type="RefSeq" id="WP_186887763.1">
    <property type="nucleotide sequence ID" value="NZ_JACONZ010000002.1"/>
</dbReference>
<dbReference type="SUPFAM" id="SSF53613">
    <property type="entry name" value="Ribokinase-like"/>
    <property type="match status" value="1"/>
</dbReference>
<reference evidence="2" key="1">
    <citation type="submission" date="2020-08" db="EMBL/GenBank/DDBJ databases">
        <title>Genome public.</title>
        <authorList>
            <person name="Liu C."/>
            <person name="Sun Q."/>
        </authorList>
    </citation>
    <scope>NUCLEOTIDE SEQUENCE</scope>
    <source>
        <strain evidence="2">BX8</strain>
    </source>
</reference>